<comment type="subcellular location">
    <subcellularLocation>
        <location evidence="2">Cytoplasm</location>
    </subcellularLocation>
</comment>
<dbReference type="InterPro" id="IPR003996">
    <property type="entry name" value="RTX_toxin-activating_protC_bac"/>
</dbReference>
<name>A0A0N7LPK2_9RHOB</name>
<dbReference type="GO" id="GO:0016746">
    <property type="term" value="F:acyltransferase activity"/>
    <property type="evidence" value="ECO:0007669"/>
    <property type="project" value="UniProtKB-UniRule"/>
</dbReference>
<keyword evidence="2 3" id="KW-0808">Transferase</keyword>
<comment type="function">
    <text evidence="2">Involved in fatty acylation of protoxin at internal lysine residues, thereby converting it to the active toxin.</text>
</comment>
<dbReference type="EC" id="2.3.1.-" evidence="2"/>
<dbReference type="GO" id="GO:0005737">
    <property type="term" value="C:cytoplasm"/>
    <property type="evidence" value="ECO:0007669"/>
    <property type="project" value="UniProtKB-SubCell"/>
</dbReference>
<dbReference type="EMBL" id="CYPS01000067">
    <property type="protein sequence ID" value="CUH45452.1"/>
    <property type="molecule type" value="Genomic_DNA"/>
</dbReference>
<dbReference type="AlphaFoldDB" id="A0A0N7LPK2"/>
<comment type="similarity">
    <text evidence="1 2">Belongs to the RTX toxin acyltransferase family.</text>
</comment>
<dbReference type="GO" id="GO:0009404">
    <property type="term" value="P:toxin metabolic process"/>
    <property type="evidence" value="ECO:0007669"/>
    <property type="project" value="UniProtKB-UniRule"/>
</dbReference>
<evidence type="ECO:0000256" key="2">
    <source>
        <dbReference type="RuleBase" id="RU368102"/>
    </source>
</evidence>
<keyword evidence="2" id="KW-0204">Cytolysis</keyword>
<gene>
    <name evidence="3" type="primary">cyaC</name>
    <name evidence="3" type="ORF">RUM4293_04367</name>
</gene>
<reference evidence="4" key="1">
    <citation type="submission" date="2015-09" db="EMBL/GenBank/DDBJ databases">
        <authorList>
            <person name="Rodrigo-Torres L."/>
            <person name="Arahal D.R."/>
        </authorList>
    </citation>
    <scope>NUCLEOTIDE SEQUENCE [LARGE SCALE GENOMIC DNA]</scope>
    <source>
        <strain evidence="4">CECT 4293</strain>
    </source>
</reference>
<evidence type="ECO:0000313" key="4">
    <source>
        <dbReference type="Proteomes" id="UP000050786"/>
    </source>
</evidence>
<dbReference type="GO" id="GO:0031640">
    <property type="term" value="P:killing of cells of another organism"/>
    <property type="evidence" value="ECO:0007669"/>
    <property type="project" value="UniProtKB-KW"/>
</dbReference>
<evidence type="ECO:0000313" key="3">
    <source>
        <dbReference type="EMBL" id="CUH45452.1"/>
    </source>
</evidence>
<proteinExistence type="inferred from homology"/>
<keyword evidence="2" id="KW-0963">Cytoplasm</keyword>
<dbReference type="Proteomes" id="UP000050786">
    <property type="component" value="Unassembled WGS sequence"/>
</dbReference>
<sequence>MNDLVDSTGKSLPRFETPSADLLRAYGDAMFLAFRSRYHSKISVGNLRSAFEPPLVFGQYKIFRFDGVPRAILTWANLSEEAEKKYVAGGGLLPSDWNSEGGRLWVIDIIAPYRKLMSGVWDWGMVPGNLSETGFLYIRPEKDRDSRRVVEVCFDRLPKKLKLLDLSKF</sequence>
<organism evidence="3 4">
    <name type="scientific">Ruegeria atlantica</name>
    <dbReference type="NCBI Taxonomy" id="81569"/>
    <lineage>
        <taxon>Bacteria</taxon>
        <taxon>Pseudomonadati</taxon>
        <taxon>Pseudomonadota</taxon>
        <taxon>Alphaproteobacteria</taxon>
        <taxon>Rhodobacterales</taxon>
        <taxon>Roseobacteraceae</taxon>
        <taxon>Ruegeria</taxon>
    </lineage>
</organism>
<dbReference type="RefSeq" id="WP_058275371.1">
    <property type="nucleotide sequence ID" value="NZ_CYPS01000067.1"/>
</dbReference>
<evidence type="ECO:0000256" key="1">
    <source>
        <dbReference type="ARBA" id="ARBA00005686"/>
    </source>
</evidence>
<keyword evidence="2 3" id="KW-0012">Acyltransferase</keyword>
<keyword evidence="4" id="KW-1185">Reference proteome</keyword>
<dbReference type="Pfam" id="PF02794">
    <property type="entry name" value="HlyC"/>
    <property type="match status" value="1"/>
</dbReference>
<protein>
    <recommendedName>
        <fullName evidence="2">RTX toxin-activating lysine-acyltransferase</fullName>
        <ecNumber evidence="2">2.3.1.-</ecNumber>
    </recommendedName>
</protein>
<accession>A0A0N7LPK2</accession>